<gene>
    <name evidence="3" type="ORF">SAMN02745166_02844</name>
</gene>
<protein>
    <submittedName>
        <fullName evidence="3">Uncharacterized protein</fullName>
    </submittedName>
</protein>
<keyword evidence="2" id="KW-0812">Transmembrane</keyword>
<reference evidence="4" key="1">
    <citation type="submission" date="2017-02" db="EMBL/GenBank/DDBJ databases">
        <authorList>
            <person name="Varghese N."/>
            <person name="Submissions S."/>
        </authorList>
    </citation>
    <scope>NUCLEOTIDE SEQUENCE [LARGE SCALE GENOMIC DNA]</scope>
    <source>
        <strain evidence="4">ATCC 700200</strain>
    </source>
</reference>
<dbReference type="InterPro" id="IPR007813">
    <property type="entry name" value="PilN"/>
</dbReference>
<dbReference type="RefSeq" id="WP_078814010.1">
    <property type="nucleotide sequence ID" value="NZ_FUYE01000008.1"/>
</dbReference>
<sequence>MSFAASTLLLPSPDATWRVWKPRSTSGGEAVETPSSVANQGKPLVVGLPATACRTVGMILPNADHEILEQIIITQLERKGLKLEGGAHRNFRWHLLTQTASLATVSVDILADPFPQDLALSQASDYTAALRLLSLPNGHLVIAEEHGALVLAANYQGKLYHSHLFAPATAAADEIAQDITLARLALEQDLGVGSISGITLVGSAWVPEITETLTSSTELPTRVVPHLPPNNELDTKSWPQLLPASVRVAQTSASRRGNLIRFSILGGLLFVAMGFLAFAYLRFQEKTASELEAAVEATAEPAMQVKKTVERWKALAPAIEPRRYPMFILAEITKLMPPSGIVIRDFEIKDNEIDIRGEARDAQMAFQFVEDLQKHSVLGQYSWSKPQPTVRDKTAQFRAQGKRQ</sequence>
<proteinExistence type="predicted"/>
<keyword evidence="2" id="KW-0472">Membrane</keyword>
<evidence type="ECO:0000256" key="2">
    <source>
        <dbReference type="SAM" id="Phobius"/>
    </source>
</evidence>
<dbReference type="STRING" id="48467.SAMN02745166_02844"/>
<keyword evidence="2" id="KW-1133">Transmembrane helix</keyword>
<dbReference type="Pfam" id="PF05137">
    <property type="entry name" value="PilN"/>
    <property type="match status" value="1"/>
</dbReference>
<feature type="region of interest" description="Disordered" evidence="1">
    <location>
        <begin position="383"/>
        <end position="404"/>
    </location>
</feature>
<evidence type="ECO:0000256" key="1">
    <source>
        <dbReference type="SAM" id="MobiDB-lite"/>
    </source>
</evidence>
<name>A0A1T4YA68_9BACT</name>
<dbReference type="AlphaFoldDB" id="A0A1T4YA68"/>
<dbReference type="EMBL" id="FUYE01000008">
    <property type="protein sequence ID" value="SKA98704.1"/>
    <property type="molecule type" value="Genomic_DNA"/>
</dbReference>
<evidence type="ECO:0000313" key="4">
    <source>
        <dbReference type="Proteomes" id="UP000190774"/>
    </source>
</evidence>
<accession>A0A1T4YA68</accession>
<keyword evidence="4" id="KW-1185">Reference proteome</keyword>
<dbReference type="Proteomes" id="UP000190774">
    <property type="component" value="Unassembled WGS sequence"/>
</dbReference>
<feature type="transmembrane region" description="Helical" evidence="2">
    <location>
        <begin position="259"/>
        <end position="281"/>
    </location>
</feature>
<organism evidence="3 4">
    <name type="scientific">Prosthecobacter debontii</name>
    <dbReference type="NCBI Taxonomy" id="48467"/>
    <lineage>
        <taxon>Bacteria</taxon>
        <taxon>Pseudomonadati</taxon>
        <taxon>Verrucomicrobiota</taxon>
        <taxon>Verrucomicrobiia</taxon>
        <taxon>Verrucomicrobiales</taxon>
        <taxon>Verrucomicrobiaceae</taxon>
        <taxon>Prosthecobacter</taxon>
    </lineage>
</organism>
<evidence type="ECO:0000313" key="3">
    <source>
        <dbReference type="EMBL" id="SKA98704.1"/>
    </source>
</evidence>
<dbReference type="OrthoDB" id="178510at2"/>